<dbReference type="SUPFAM" id="SSF51412">
    <property type="entry name" value="Inosine monophosphate dehydrogenase (IMPDH)"/>
    <property type="match status" value="1"/>
</dbReference>
<dbReference type="PANTHER" id="PTHR11911">
    <property type="entry name" value="INOSINE-5-MONOPHOSPHATE DEHYDROGENASE RELATED"/>
    <property type="match status" value="1"/>
</dbReference>
<sequence length="84" mass="9164">MLRIAKEALTFDDVLLVPAHSTVLPNTADLRTRLTKNITLNIPMISASMDTVTEARLAIALAKKVALALSTRTCLLSNKLSRFV</sequence>
<dbReference type="InterPro" id="IPR005990">
    <property type="entry name" value="IMP_DH"/>
</dbReference>
<comment type="similarity">
    <text evidence="1">Belongs to the IMPDH/GMPR family.</text>
</comment>
<dbReference type="PANTHER" id="PTHR11911:SF111">
    <property type="entry name" value="INOSINE-5'-MONOPHOSPHATE DEHYDROGENASE"/>
    <property type="match status" value="1"/>
</dbReference>
<dbReference type="Proteomes" id="UP000029228">
    <property type="component" value="Unassembled WGS sequence"/>
</dbReference>
<organism evidence="3 4">
    <name type="scientific">Vibrio maritimus</name>
    <dbReference type="NCBI Taxonomy" id="990268"/>
    <lineage>
        <taxon>Bacteria</taxon>
        <taxon>Pseudomonadati</taxon>
        <taxon>Pseudomonadota</taxon>
        <taxon>Gammaproteobacteria</taxon>
        <taxon>Vibrionales</taxon>
        <taxon>Vibrionaceae</taxon>
        <taxon>Vibrio</taxon>
    </lineage>
</organism>
<dbReference type="STRING" id="990268.JCM19235_1451"/>
<dbReference type="EC" id="1.1.1.205" evidence="3"/>
<dbReference type="AlphaFoldDB" id="A0A090S551"/>
<evidence type="ECO:0000259" key="2">
    <source>
        <dbReference type="Pfam" id="PF00478"/>
    </source>
</evidence>
<dbReference type="InterPro" id="IPR013785">
    <property type="entry name" value="Aldolase_TIM"/>
</dbReference>
<comment type="caution">
    <text evidence="3">The sequence shown here is derived from an EMBL/GenBank/DDBJ whole genome shotgun (WGS) entry which is preliminary data.</text>
</comment>
<dbReference type="EMBL" id="BBMR01000009">
    <property type="protein sequence ID" value="GAL21629.1"/>
    <property type="molecule type" value="Genomic_DNA"/>
</dbReference>
<dbReference type="Pfam" id="PF00478">
    <property type="entry name" value="IMPDH"/>
    <property type="match status" value="1"/>
</dbReference>
<evidence type="ECO:0000256" key="1">
    <source>
        <dbReference type="ARBA" id="ARBA00005502"/>
    </source>
</evidence>
<keyword evidence="4" id="KW-1185">Reference proteome</keyword>
<keyword evidence="3" id="KW-0560">Oxidoreductase</keyword>
<reference evidence="3 4" key="1">
    <citation type="submission" date="2014-09" db="EMBL/GenBank/DDBJ databases">
        <title>Vibrio maritimus JCM 19235. (C45) whole genome shotgun sequence.</title>
        <authorList>
            <person name="Sawabe T."/>
            <person name="Meirelles P."/>
            <person name="Nakanishi M."/>
            <person name="Sayaka M."/>
            <person name="Hattori M."/>
            <person name="Ohkuma M."/>
        </authorList>
    </citation>
    <scope>NUCLEOTIDE SEQUENCE [LARGE SCALE GENOMIC DNA]</scope>
    <source>
        <strain evidence="4">JCM19235</strain>
    </source>
</reference>
<proteinExistence type="inferred from homology"/>
<evidence type="ECO:0000313" key="4">
    <source>
        <dbReference type="Proteomes" id="UP000029228"/>
    </source>
</evidence>
<evidence type="ECO:0000313" key="3">
    <source>
        <dbReference type="EMBL" id="GAL21629.1"/>
    </source>
</evidence>
<dbReference type="GO" id="GO:0006183">
    <property type="term" value="P:GTP biosynthetic process"/>
    <property type="evidence" value="ECO:0007669"/>
    <property type="project" value="TreeGrafter"/>
</dbReference>
<feature type="domain" description="IMP dehydrogenase/GMP reductase" evidence="2">
    <location>
        <begin position="8"/>
        <end position="74"/>
    </location>
</feature>
<name>A0A090S551_9VIBR</name>
<accession>A0A090S551</accession>
<protein>
    <submittedName>
        <fullName evidence="3">Inosine-5'-monophosphate dehydrogenase / CBS domain</fullName>
        <ecNumber evidence="3">1.1.1.205</ecNumber>
    </submittedName>
</protein>
<dbReference type="Gene3D" id="3.20.20.70">
    <property type="entry name" value="Aldolase class I"/>
    <property type="match status" value="1"/>
</dbReference>
<dbReference type="GO" id="GO:0003938">
    <property type="term" value="F:IMP dehydrogenase activity"/>
    <property type="evidence" value="ECO:0007669"/>
    <property type="project" value="UniProtKB-EC"/>
</dbReference>
<dbReference type="InterPro" id="IPR001093">
    <property type="entry name" value="IMP_DH_GMPRt"/>
</dbReference>
<gene>
    <name evidence="3" type="ORF">JCM19235_1451</name>
</gene>